<feature type="compositionally biased region" description="Low complexity" evidence="1">
    <location>
        <begin position="901"/>
        <end position="914"/>
    </location>
</feature>
<feature type="compositionally biased region" description="Low complexity" evidence="1">
    <location>
        <begin position="771"/>
        <end position="781"/>
    </location>
</feature>
<accession>A0A0G4FTU9</accession>
<reference evidence="2 3" key="1">
    <citation type="submission" date="2014-11" db="EMBL/GenBank/DDBJ databases">
        <authorList>
            <person name="Zhu J."/>
            <person name="Qi W."/>
            <person name="Song R."/>
        </authorList>
    </citation>
    <scope>NUCLEOTIDE SEQUENCE [LARGE SCALE GENOMIC DNA]</scope>
</reference>
<gene>
    <name evidence="2" type="ORF">Vbra_16248</name>
</gene>
<feature type="region of interest" description="Disordered" evidence="1">
    <location>
        <begin position="451"/>
        <end position="575"/>
    </location>
</feature>
<dbReference type="InParanoid" id="A0A0G4FTU9"/>
<feature type="compositionally biased region" description="Low complexity" evidence="1">
    <location>
        <begin position="552"/>
        <end position="575"/>
    </location>
</feature>
<dbReference type="AlphaFoldDB" id="A0A0G4FTU9"/>
<proteinExistence type="predicted"/>
<feature type="compositionally biased region" description="Basic and acidic residues" evidence="1">
    <location>
        <begin position="169"/>
        <end position="180"/>
    </location>
</feature>
<feature type="compositionally biased region" description="Pro residues" evidence="1">
    <location>
        <begin position="693"/>
        <end position="713"/>
    </location>
</feature>
<feature type="compositionally biased region" description="Low complexity" evidence="1">
    <location>
        <begin position="726"/>
        <end position="746"/>
    </location>
</feature>
<feature type="region of interest" description="Disordered" evidence="1">
    <location>
        <begin position="682"/>
        <end position="941"/>
    </location>
</feature>
<keyword evidence="3" id="KW-1185">Reference proteome</keyword>
<dbReference type="EMBL" id="CDMY01000499">
    <property type="protein sequence ID" value="CEM18372.1"/>
    <property type="molecule type" value="Genomic_DNA"/>
</dbReference>
<protein>
    <submittedName>
        <fullName evidence="2">Uncharacterized protein</fullName>
    </submittedName>
</protein>
<feature type="compositionally biased region" description="Basic and acidic residues" evidence="1">
    <location>
        <begin position="877"/>
        <end position="891"/>
    </location>
</feature>
<name>A0A0G4FTU9_VITBC</name>
<evidence type="ECO:0000256" key="1">
    <source>
        <dbReference type="SAM" id="MobiDB-lite"/>
    </source>
</evidence>
<feature type="region of interest" description="Disordered" evidence="1">
    <location>
        <begin position="79"/>
        <end position="180"/>
    </location>
</feature>
<feature type="compositionally biased region" description="Basic and acidic residues" evidence="1">
    <location>
        <begin position="462"/>
        <end position="499"/>
    </location>
</feature>
<feature type="compositionally biased region" description="Low complexity" evidence="1">
    <location>
        <begin position="331"/>
        <end position="341"/>
    </location>
</feature>
<feature type="region of interest" description="Disordered" evidence="1">
    <location>
        <begin position="331"/>
        <end position="371"/>
    </location>
</feature>
<evidence type="ECO:0000313" key="3">
    <source>
        <dbReference type="Proteomes" id="UP000041254"/>
    </source>
</evidence>
<dbReference type="VEuPathDB" id="CryptoDB:Vbra_16248"/>
<feature type="compositionally biased region" description="Pro residues" evidence="1">
    <location>
        <begin position="146"/>
        <end position="156"/>
    </location>
</feature>
<feature type="compositionally biased region" description="Basic and acidic residues" evidence="1">
    <location>
        <begin position="516"/>
        <end position="533"/>
    </location>
</feature>
<dbReference type="OMA" id="CECCEIQ"/>
<dbReference type="Proteomes" id="UP000041254">
    <property type="component" value="Unassembled WGS sequence"/>
</dbReference>
<evidence type="ECO:0000313" key="2">
    <source>
        <dbReference type="EMBL" id="CEM18372.1"/>
    </source>
</evidence>
<feature type="compositionally biased region" description="Basic and acidic residues" evidence="1">
    <location>
        <begin position="344"/>
        <end position="353"/>
    </location>
</feature>
<feature type="region of interest" description="Disordered" evidence="1">
    <location>
        <begin position="263"/>
        <end position="296"/>
    </location>
</feature>
<sequence length="1057" mass="112139">MSAPDSLIGMAQRVCDEFAAYKSSPEGGARMRQLSCAEVDLSGLDGGDGGWAAVVGRFGSACSALLGRLGLRQIRMTWGRGDESGDAPRLCIDDSGDMGADKPAGEGAGPSHVIPPPPSGQRQESMAASTPPPPQQHGTPATVTPTPTPSPSPSPPVNTNAPPLATPPHLDDLDLDLEHDTSGAGQLNAVEADCRASFMAKYGSLISRQLAEGIQFEQNQGSTDWLMEVDVVIPAVGISLAVRRQPPASWRWQHMTRILRERGLLQPPQRTGAGRGGTIRRRDADDGDGAGASAKRARVVPMGAAAGVCGNGPPAGPRASASGAAAAVAAAASSLSSPNLSTSDSDKERGAKMDDDDDKDKEFVPEGLPQGDLFPAAAAAASPDLPESPAASCERHLMLKRADPRSVFHRLPENVTATFTPNPSHLWHADAMTVTIGPFKDAQDSDYYVQGTARPKKKKGRNGREGWDFSQALKDKVTDASDNSRPDPERFKFRLEGGKRIIGRVKQRNVATRQAHRTDREHGQVDTKPKFGEGNDEEGLPQGCENHHHEQQQQVSGDGKKQGQGQPKLPAQTPPAAVVPPLPFLLPPLRHPRPPYRPPLYGAHVAMGARPSTGIPNRPPKPPMPVQVPASPAAAAAVFLAGRRAAPFAVSPPGARPVPLGGRPFGQHHMQHMHSGRHVFPAGHPLTMGASHLPPPVIPPRSARPPTPTPTPPVSRDETMADVAAPQQVMSPSPQQPPHEQSLEPPLVDETAQQGPQPMEQDDQHRHQHQHQQNNHQQEQNEPMDISVVDDGVVGAHGHGDEHPPPWQPQDLDEDDSGHNDNPAAVAAAAPPVQPRPARRAVVKREPNAAPRNQNRHSRGGSHANNSNTDNNNRPDPPVKKEEKKEAREARSSAGTGAGGHPATAAAAAASAGAREGGSRVKTEPPAGGVPSGAAGGQQQDDAIVVDDSDGEGERGGDGGEYVMKVLHMASHEDLVAALGQHNDFRTQIVLDIVQKKRFAGHNLAKMKAMRVCDIVAEYFSGDDQQTGPVDTLKQWVSDLYTNSKSKKGWLKVPSAR</sequence>
<organism evidence="2 3">
    <name type="scientific">Vitrella brassicaformis (strain CCMP3155)</name>
    <dbReference type="NCBI Taxonomy" id="1169540"/>
    <lineage>
        <taxon>Eukaryota</taxon>
        <taxon>Sar</taxon>
        <taxon>Alveolata</taxon>
        <taxon>Colpodellida</taxon>
        <taxon>Vitrellaceae</taxon>
        <taxon>Vitrella</taxon>
    </lineage>
</organism>